<feature type="transmembrane region" description="Helical" evidence="11">
    <location>
        <begin position="1144"/>
        <end position="1164"/>
    </location>
</feature>
<keyword evidence="4 11" id="KW-0812">Transmembrane</keyword>
<evidence type="ECO:0000313" key="15">
    <source>
        <dbReference type="Proteomes" id="UP000054144"/>
    </source>
</evidence>
<dbReference type="FunFam" id="1.20.1560.10:FF:000013">
    <property type="entry name" value="ABC transporter C family member 2"/>
    <property type="match status" value="1"/>
</dbReference>
<keyword evidence="9 11" id="KW-0472">Membrane</keyword>
<feature type="domain" description="ABC transporter" evidence="12">
    <location>
        <begin position="1235"/>
        <end position="1474"/>
    </location>
</feature>
<feature type="domain" description="ABC transmembrane type-1" evidence="13">
    <location>
        <begin position="230"/>
        <end position="519"/>
    </location>
</feature>
<dbReference type="InterPro" id="IPR050173">
    <property type="entry name" value="ABC_transporter_C-like"/>
</dbReference>
<evidence type="ECO:0000259" key="13">
    <source>
        <dbReference type="PROSITE" id="PS50929"/>
    </source>
</evidence>
<dbReference type="InterPro" id="IPR011527">
    <property type="entry name" value="ABC1_TM_dom"/>
</dbReference>
<keyword evidence="6" id="KW-0547">Nucleotide-binding</keyword>
<evidence type="ECO:0000256" key="11">
    <source>
        <dbReference type="SAM" id="Phobius"/>
    </source>
</evidence>
<dbReference type="InterPro" id="IPR003593">
    <property type="entry name" value="AAA+_ATPase"/>
</dbReference>
<dbReference type="Proteomes" id="UP000054144">
    <property type="component" value="Unassembled WGS sequence"/>
</dbReference>
<evidence type="ECO:0000256" key="5">
    <source>
        <dbReference type="ARBA" id="ARBA00022737"/>
    </source>
</evidence>
<keyword evidence="5" id="KW-0677">Repeat</keyword>
<dbReference type="OrthoDB" id="6500128at2759"/>
<dbReference type="InterPro" id="IPR027417">
    <property type="entry name" value="P-loop_NTPase"/>
</dbReference>
<evidence type="ECO:0000259" key="12">
    <source>
        <dbReference type="PROSITE" id="PS50893"/>
    </source>
</evidence>
<evidence type="ECO:0000256" key="2">
    <source>
        <dbReference type="ARBA" id="ARBA00009726"/>
    </source>
</evidence>
<evidence type="ECO:0000256" key="3">
    <source>
        <dbReference type="ARBA" id="ARBA00022448"/>
    </source>
</evidence>
<feature type="transmembrane region" description="Helical" evidence="11">
    <location>
        <begin position="949"/>
        <end position="967"/>
    </location>
</feature>
<dbReference type="PANTHER" id="PTHR24223:SF456">
    <property type="entry name" value="MULTIDRUG RESISTANCE-ASSOCIATED PROTEIN LETHAL(2)03659"/>
    <property type="match status" value="1"/>
</dbReference>
<dbReference type="PROSITE" id="PS50929">
    <property type="entry name" value="ABC_TM1F"/>
    <property type="match status" value="2"/>
</dbReference>
<evidence type="ECO:0000256" key="8">
    <source>
        <dbReference type="ARBA" id="ARBA00022989"/>
    </source>
</evidence>
<dbReference type="FunFam" id="1.20.1560.10:FF:000061">
    <property type="entry name" value="ATP-binding cassette transporter YOR1"/>
    <property type="match status" value="1"/>
</dbReference>
<dbReference type="GO" id="GO:0016020">
    <property type="term" value="C:membrane"/>
    <property type="evidence" value="ECO:0007669"/>
    <property type="project" value="UniProtKB-SubCell"/>
</dbReference>
<dbReference type="Gene3D" id="1.20.1560.10">
    <property type="entry name" value="ABC transporter type 1, transmembrane domain"/>
    <property type="match status" value="2"/>
</dbReference>
<dbReference type="SUPFAM" id="SSF90123">
    <property type="entry name" value="ABC transporter transmembrane region"/>
    <property type="match status" value="2"/>
</dbReference>
<dbReference type="PROSITE" id="PS50893">
    <property type="entry name" value="ABC_TRANSPORTER_2"/>
    <property type="match status" value="2"/>
</dbReference>
<evidence type="ECO:0000256" key="9">
    <source>
        <dbReference type="ARBA" id="ARBA00023136"/>
    </source>
</evidence>
<dbReference type="CDD" id="cd18597">
    <property type="entry name" value="ABC_6TM_YOR1_D1_like"/>
    <property type="match status" value="1"/>
</dbReference>
<feature type="transmembrane region" description="Helical" evidence="11">
    <location>
        <begin position="276"/>
        <end position="299"/>
    </location>
</feature>
<feature type="domain" description="ABC transmembrane type-1" evidence="13">
    <location>
        <begin position="940"/>
        <end position="1112"/>
    </location>
</feature>
<reference evidence="14 15" key="1">
    <citation type="journal article" date="2015" name="Fungal Genet. Biol.">
        <title>Evolution of novel wood decay mechanisms in Agaricales revealed by the genome sequences of Fistulina hepatica and Cylindrobasidium torrendii.</title>
        <authorList>
            <person name="Floudas D."/>
            <person name="Held B.W."/>
            <person name="Riley R."/>
            <person name="Nagy L.G."/>
            <person name="Koehler G."/>
            <person name="Ransdell A.S."/>
            <person name="Younus H."/>
            <person name="Chow J."/>
            <person name="Chiniquy J."/>
            <person name="Lipzen A."/>
            <person name="Tritt A."/>
            <person name="Sun H."/>
            <person name="Haridas S."/>
            <person name="LaButti K."/>
            <person name="Ohm R.A."/>
            <person name="Kues U."/>
            <person name="Blanchette R.A."/>
            <person name="Grigoriev I.V."/>
            <person name="Minto R.E."/>
            <person name="Hibbett D.S."/>
        </authorList>
    </citation>
    <scope>NUCLEOTIDE SEQUENCE [LARGE SCALE GENOMIC DNA]</scope>
    <source>
        <strain evidence="14 15">ATCC 64428</strain>
    </source>
</reference>
<dbReference type="SUPFAM" id="SSF52540">
    <property type="entry name" value="P-loop containing nucleoside triphosphate hydrolases"/>
    <property type="match status" value="2"/>
</dbReference>
<name>A0A0D7ALZ5_9AGAR</name>
<feature type="compositionally biased region" description="Basic and acidic residues" evidence="10">
    <location>
        <begin position="17"/>
        <end position="37"/>
    </location>
</feature>
<protein>
    <submittedName>
        <fullName evidence="14">p-loop containing nucleoside triphosphate hydrolase protein</fullName>
    </submittedName>
</protein>
<feature type="domain" description="ABC transporter" evidence="12">
    <location>
        <begin position="587"/>
        <end position="810"/>
    </location>
</feature>
<dbReference type="EMBL" id="KN881648">
    <property type="protein sequence ID" value="KIY51798.1"/>
    <property type="molecule type" value="Genomic_DNA"/>
</dbReference>
<accession>A0A0D7ALZ5</accession>
<evidence type="ECO:0000256" key="4">
    <source>
        <dbReference type="ARBA" id="ARBA00022692"/>
    </source>
</evidence>
<dbReference type="SMART" id="SM00382">
    <property type="entry name" value="AAA"/>
    <property type="match status" value="2"/>
</dbReference>
<keyword evidence="7" id="KW-0067">ATP-binding</keyword>
<dbReference type="PROSITE" id="PS00211">
    <property type="entry name" value="ABC_TRANSPORTER_1"/>
    <property type="match status" value="2"/>
</dbReference>
<dbReference type="Pfam" id="PF00005">
    <property type="entry name" value="ABC_tran"/>
    <property type="match status" value="2"/>
</dbReference>
<evidence type="ECO:0000256" key="6">
    <source>
        <dbReference type="ARBA" id="ARBA00022741"/>
    </source>
</evidence>
<feature type="transmembrane region" description="Helical" evidence="11">
    <location>
        <begin position="362"/>
        <end position="389"/>
    </location>
</feature>
<feature type="transmembrane region" description="Helical" evidence="11">
    <location>
        <begin position="1011"/>
        <end position="1030"/>
    </location>
</feature>
<dbReference type="CDD" id="cd18606">
    <property type="entry name" value="ABC_6TM_YOR1_D2_like"/>
    <property type="match status" value="1"/>
</dbReference>
<comment type="subcellular location">
    <subcellularLocation>
        <location evidence="1">Membrane</location>
        <topology evidence="1">Multi-pass membrane protein</topology>
    </subcellularLocation>
</comment>
<dbReference type="GO" id="GO:0140359">
    <property type="term" value="F:ABC-type transporter activity"/>
    <property type="evidence" value="ECO:0007669"/>
    <property type="project" value="InterPro"/>
</dbReference>
<keyword evidence="3" id="KW-0813">Transport</keyword>
<dbReference type="InterPro" id="IPR017871">
    <property type="entry name" value="ABC_transporter-like_CS"/>
</dbReference>
<dbReference type="InterPro" id="IPR036640">
    <property type="entry name" value="ABC1_TM_sf"/>
</dbReference>
<comment type="similarity">
    <text evidence="2">Belongs to the ABC transporter superfamily. ABCC family. Conjugate transporter (TC 3.A.1.208) subfamily.</text>
</comment>
<feature type="transmembrane region" description="Helical" evidence="11">
    <location>
        <begin position="463"/>
        <end position="481"/>
    </location>
</feature>
<feature type="transmembrane region" description="Helical" evidence="11">
    <location>
        <begin position="1036"/>
        <end position="1055"/>
    </location>
</feature>
<dbReference type="FunFam" id="3.40.50.300:FF:000997">
    <property type="entry name" value="Multidrug resistance-associated protein 1"/>
    <property type="match status" value="1"/>
</dbReference>
<feature type="transmembrane region" description="Helical" evidence="11">
    <location>
        <begin position="880"/>
        <end position="907"/>
    </location>
</feature>
<keyword evidence="8 11" id="KW-1133">Transmembrane helix</keyword>
<feature type="region of interest" description="Disordered" evidence="10">
    <location>
        <begin position="1"/>
        <end position="37"/>
    </location>
</feature>
<evidence type="ECO:0000256" key="7">
    <source>
        <dbReference type="ARBA" id="ARBA00022840"/>
    </source>
</evidence>
<keyword evidence="15" id="KW-1185">Reference proteome</keyword>
<evidence type="ECO:0000256" key="10">
    <source>
        <dbReference type="SAM" id="MobiDB-lite"/>
    </source>
</evidence>
<keyword evidence="14" id="KW-0378">Hydrolase</keyword>
<dbReference type="CDD" id="cd03250">
    <property type="entry name" value="ABCC_MRP_domain1"/>
    <property type="match status" value="1"/>
</dbReference>
<organism evidence="14 15">
    <name type="scientific">Fistulina hepatica ATCC 64428</name>
    <dbReference type="NCBI Taxonomy" id="1128425"/>
    <lineage>
        <taxon>Eukaryota</taxon>
        <taxon>Fungi</taxon>
        <taxon>Dikarya</taxon>
        <taxon>Basidiomycota</taxon>
        <taxon>Agaricomycotina</taxon>
        <taxon>Agaricomycetes</taxon>
        <taxon>Agaricomycetidae</taxon>
        <taxon>Agaricales</taxon>
        <taxon>Fistulinaceae</taxon>
        <taxon>Fistulina</taxon>
    </lineage>
</organism>
<evidence type="ECO:0000256" key="1">
    <source>
        <dbReference type="ARBA" id="ARBA00004141"/>
    </source>
</evidence>
<gene>
    <name evidence="14" type="ORF">FISHEDRAFT_70522</name>
</gene>
<dbReference type="Pfam" id="PF00664">
    <property type="entry name" value="ABC_membrane"/>
    <property type="match status" value="2"/>
</dbReference>
<dbReference type="GO" id="GO:0016887">
    <property type="term" value="F:ATP hydrolysis activity"/>
    <property type="evidence" value="ECO:0007669"/>
    <property type="project" value="InterPro"/>
</dbReference>
<dbReference type="PANTHER" id="PTHR24223">
    <property type="entry name" value="ATP-BINDING CASSETTE SUB-FAMILY C"/>
    <property type="match status" value="1"/>
</dbReference>
<dbReference type="FunFam" id="3.40.50.300:FF:000565">
    <property type="entry name" value="ABC bile acid transporter"/>
    <property type="match status" value="1"/>
</dbReference>
<dbReference type="Gene3D" id="3.40.50.300">
    <property type="entry name" value="P-loop containing nucleotide triphosphate hydrolases"/>
    <property type="match status" value="2"/>
</dbReference>
<evidence type="ECO:0000313" key="14">
    <source>
        <dbReference type="EMBL" id="KIY51798.1"/>
    </source>
</evidence>
<sequence>MVGNKTSDVEDGIESLDTDKQAPSIEERRANSTLDEKFEAEKDADVVQGLRELDLDYGMQRVHLRAHWWQIWIPKDPPPPPPRYLDEAPMTPLATASSLSKLIYTWITPIMVLGYQRTLQASDLWQVDPSREAGVLSDHLDAAWARRVREAAEWNAGLDDGSVKPGMYKRINWSIRAAFGRVFNRSSMDAEDTSYTARRAAYEQRWRDVDARAEPSLARALNDVLGMPFWLGGIFKIVADISQLMWPVIAREIITFASERSVAQAKGEKGPSMGRGVGMSIAIFIVIITTSVCTHQFFWRSMSAGVLARAALINSIYKRAVVFNGKSRTQIPNSAVVNHISTDVSRIDYCAQWFHATWVAPIQISVCLMILCIQLGPSALAGFSLFVMITPLQERMMTYQAVARRVIVKWTDQRAKAIAEILGSMRIVKYFCYETPFLKRIAQVREKELEGVRKVQNARSANIAVSFSIPVLSAAVAFVTYTSVNTTFEPAIVFSSLSLFQLLRQPMMFLPRSLSSISDALNAVQRLQTIFHAELMPGAPFEIVPDQKLALDARDVSFEWETVARPADASDKEKQGHQQKAADANVDVDVDVDQLGVERAPFTVKNVTVQVARGSVVAIVGNVGSGKSSLLQGLIGEMRKTGGEISFGSNVAYCPQTAWVQNATLRENVVFGQAFDADRYWEVLEDACLLPDLKILPDGDLTEIGEGGINISGGQKQRINIARAMYSNASVLLMDDPLSAVDAHVGRSLFHGAIMKMRQQGRTVILVTHALHFLSHCDYIYTLNNGRVSEEGTYVELTARPDGDFARLDREFGGSEQPPEEGYDAAAQHAREAMRKQADQRAAVTGTGKLEGKLIVSEKRTTGSVGWKIYWEYFVSGRGLILSFPICLSLLLMVGSNLVASLVLVWWKEEWAFGFRFYVLVFNHLITSKFNQPFSFYQPLYAGLNVSQAIWTLLLGVFMDMLTFYASRNLHYEALLKVLYSKISFSDTTPIGRIQGIFGKDIDIIDDQMPVSLRMFILVMSNLVGSIVIITVMEYYFIVVAVVLLAGFWYFVEFYRAGAREVKRLDSMLRSVLYSHFSESLNGLSTIRSFGQIPRFINENEFYIDLEDRALMLTVTTQRCPFSSYSSVLQPNWYCRWLAIRVDMLGGLMVFCIAIMAVIGVHGISDSEIGLVLTYGTTLVQFCSMVTRQSAEIENYMNAVERVVIYAKDDQIEQEAPHEIPDRKPPPKWPSHGAIVFNDVKMAYRPGLPNVLHGITANIRGGEKIGIVGRTGSGKSSLTQALLRIVEYSGLITIDGVDISKIGLNDLRSRVSIIPQDPILFSGTVRTALDPFSMYDDQRLWNAMHRSCLVPTPDSDAPQDENRIMLDTQLEANGANLSLGQRSLLSMARALVKDSRLVVLDEATASVDLETDNQIQATIQSEFEDRTLLCIAHRLRTIVSYDRILVLDSGNIVEFDSPLNLFKKEDSLFRGLCEKSNITLQEIEENISKSQALRSG</sequence>
<dbReference type="CDD" id="cd03244">
    <property type="entry name" value="ABCC_MRP_domain2"/>
    <property type="match status" value="1"/>
</dbReference>
<proteinExistence type="inferred from homology"/>
<dbReference type="InterPro" id="IPR003439">
    <property type="entry name" value="ABC_transporter-like_ATP-bd"/>
</dbReference>
<dbReference type="GO" id="GO:0005524">
    <property type="term" value="F:ATP binding"/>
    <property type="evidence" value="ECO:0007669"/>
    <property type="project" value="UniProtKB-KW"/>
</dbReference>